<evidence type="ECO:0000313" key="2">
    <source>
        <dbReference type="EMBL" id="HAU1881896.1"/>
    </source>
</evidence>
<dbReference type="AlphaFoldDB" id="A0AAN5PMX6"/>
<dbReference type="InterPro" id="IPR057008">
    <property type="entry name" value="SpoVR-like_C"/>
</dbReference>
<gene>
    <name evidence="2" type="ORF">JBJ86_16795</name>
</gene>
<dbReference type="Pfam" id="PF24755">
    <property type="entry name" value="SpoVR_C"/>
    <property type="match status" value="1"/>
</dbReference>
<comment type="caution">
    <text evidence="2">The sequence shown here is derived from an EMBL/GenBank/DDBJ whole genome shotgun (WGS) entry which is preliminary data.</text>
</comment>
<reference evidence="2" key="2">
    <citation type="submission" date="2019-10" db="EMBL/GenBank/DDBJ databases">
        <authorList>
            <consortium name="NCBI Pathogen Detection Project"/>
        </authorList>
    </citation>
    <scope>NUCLEOTIDE SEQUENCE</scope>
    <source>
        <strain evidence="2">AZ00058701</strain>
    </source>
</reference>
<dbReference type="Proteomes" id="UP000866496">
    <property type="component" value="Unassembled WGS sequence"/>
</dbReference>
<reference evidence="2" key="1">
    <citation type="journal article" date="2018" name="Genome Biol.">
        <title>SKESA: strategic k-mer extension for scrupulous assemblies.</title>
        <authorList>
            <person name="Souvorov A."/>
            <person name="Agarwala R."/>
            <person name="Lipman D.J."/>
        </authorList>
    </citation>
    <scope>NUCLEOTIDE SEQUENCE</scope>
    <source>
        <strain evidence="2">AZ00058701</strain>
    </source>
</reference>
<evidence type="ECO:0000313" key="3">
    <source>
        <dbReference type="Proteomes" id="UP000866496"/>
    </source>
</evidence>
<sequence>PDIQVYSVDLQGDRSLTLRYSQQNRVPLGSSTNEVLKHLHYLWQFPVILQAVDGENKITEEFSCPPLNTNKTGETN</sequence>
<evidence type="ECO:0000259" key="1">
    <source>
        <dbReference type="Pfam" id="PF24755"/>
    </source>
</evidence>
<protein>
    <submittedName>
        <fullName evidence="2">SpoVR family protein</fullName>
    </submittedName>
</protein>
<feature type="non-terminal residue" evidence="2">
    <location>
        <position position="1"/>
    </location>
</feature>
<organism evidence="2 3">
    <name type="scientific">Legionella pneumophila</name>
    <dbReference type="NCBI Taxonomy" id="446"/>
    <lineage>
        <taxon>Bacteria</taxon>
        <taxon>Pseudomonadati</taxon>
        <taxon>Pseudomonadota</taxon>
        <taxon>Gammaproteobacteria</taxon>
        <taxon>Legionellales</taxon>
        <taxon>Legionellaceae</taxon>
        <taxon>Legionella</taxon>
    </lineage>
</organism>
<accession>A0AAN5PMX6</accession>
<name>A0AAN5PMX6_LEGPN</name>
<dbReference type="EMBL" id="DACWHX010000161">
    <property type="protein sequence ID" value="HAU1881896.1"/>
    <property type="molecule type" value="Genomic_DNA"/>
</dbReference>
<proteinExistence type="predicted"/>
<feature type="domain" description="SpoVR-like C-terminal" evidence="1">
    <location>
        <begin position="1"/>
        <end position="53"/>
    </location>
</feature>